<dbReference type="InterPro" id="IPR017850">
    <property type="entry name" value="Alkaline_phosphatase_core_sf"/>
</dbReference>
<proteinExistence type="predicted"/>
<evidence type="ECO:0000313" key="1">
    <source>
        <dbReference type="EMBL" id="SVC20510.1"/>
    </source>
</evidence>
<dbReference type="AlphaFoldDB" id="A0A382K7R9"/>
<dbReference type="Pfam" id="PF07394">
    <property type="entry name" value="DUF1501"/>
    <property type="match status" value="1"/>
</dbReference>
<organism evidence="1">
    <name type="scientific">marine metagenome</name>
    <dbReference type="NCBI Taxonomy" id="408172"/>
    <lineage>
        <taxon>unclassified sequences</taxon>
        <taxon>metagenomes</taxon>
        <taxon>ecological metagenomes</taxon>
    </lineage>
</organism>
<dbReference type="PANTHER" id="PTHR43737">
    <property type="entry name" value="BLL7424 PROTEIN"/>
    <property type="match status" value="1"/>
</dbReference>
<accession>A0A382K7R9</accession>
<dbReference type="EMBL" id="UINC01078956">
    <property type="protein sequence ID" value="SVC20510.1"/>
    <property type="molecule type" value="Genomic_DNA"/>
</dbReference>
<dbReference type="PANTHER" id="PTHR43737:SF1">
    <property type="entry name" value="DUF1501 DOMAIN-CONTAINING PROTEIN"/>
    <property type="match status" value="1"/>
</dbReference>
<evidence type="ECO:0008006" key="2">
    <source>
        <dbReference type="Google" id="ProtNLM"/>
    </source>
</evidence>
<protein>
    <recommendedName>
        <fullName evidence="2">DUF1501 domain-containing protein</fullName>
    </recommendedName>
</protein>
<sequence>ASYQGTLFRAGSDPIVDLLPPRGMSVEQQRARLNTLAKLNEVDLTKHPGNSELAARISSYELAYRMQGCAPDAIDISSESEATQKLYGIDQEITAPFGRQCLMARRLVERGVRFVQLFHGGMGNQNTDTWDAHSNLEENHRQHAAESDLPISGLLADLKAHGLLDTTLVLWHGEFGRLPISQRGVGRDHNPGTMTAWMAGAGIRGGQVIGSSDEFGYKALEQPISAHDLHATVLHLLGMDHTKLTYRFNGRDMRLTDVAGTLIPQITSG</sequence>
<reference evidence="1" key="1">
    <citation type="submission" date="2018-05" db="EMBL/GenBank/DDBJ databases">
        <authorList>
            <person name="Lanie J.A."/>
            <person name="Ng W.-L."/>
            <person name="Kazmierczak K.M."/>
            <person name="Andrzejewski T.M."/>
            <person name="Davidsen T.M."/>
            <person name="Wayne K.J."/>
            <person name="Tettelin H."/>
            <person name="Glass J.I."/>
            <person name="Rusch D."/>
            <person name="Podicherti R."/>
            <person name="Tsui H.-C.T."/>
            <person name="Winkler M.E."/>
        </authorList>
    </citation>
    <scope>NUCLEOTIDE SEQUENCE</scope>
</reference>
<dbReference type="SUPFAM" id="SSF53649">
    <property type="entry name" value="Alkaline phosphatase-like"/>
    <property type="match status" value="1"/>
</dbReference>
<feature type="non-terminal residue" evidence="1">
    <location>
        <position position="1"/>
    </location>
</feature>
<dbReference type="InterPro" id="IPR010869">
    <property type="entry name" value="DUF1501"/>
</dbReference>
<gene>
    <name evidence="1" type="ORF">METZ01_LOCUS273364</name>
</gene>
<name>A0A382K7R9_9ZZZZ</name>